<feature type="domain" description="Peptidase M24" evidence="1">
    <location>
        <begin position="137"/>
        <end position="338"/>
    </location>
</feature>
<dbReference type="GO" id="GO:0004177">
    <property type="term" value="F:aminopeptidase activity"/>
    <property type="evidence" value="ECO:0007669"/>
    <property type="project" value="UniProtKB-KW"/>
</dbReference>
<proteinExistence type="predicted"/>
<dbReference type="InterPro" id="IPR050659">
    <property type="entry name" value="Peptidase_M24B"/>
</dbReference>
<reference evidence="3" key="1">
    <citation type="journal article" date="2020" name="mSystems">
        <title>Genome- and Community-Level Interaction Insights into Carbon Utilization and Element Cycling Functions of Hydrothermarchaeota in Hydrothermal Sediment.</title>
        <authorList>
            <person name="Zhou Z."/>
            <person name="Liu Y."/>
            <person name="Xu W."/>
            <person name="Pan J."/>
            <person name="Luo Z.H."/>
            <person name="Li M."/>
        </authorList>
    </citation>
    <scope>NUCLEOTIDE SEQUENCE [LARGE SCALE GENOMIC DNA]</scope>
    <source>
        <strain evidence="3">SpSt-1074</strain>
    </source>
</reference>
<dbReference type="Pfam" id="PF01321">
    <property type="entry name" value="Creatinase_N"/>
    <property type="match status" value="1"/>
</dbReference>
<dbReference type="Gene3D" id="3.90.230.10">
    <property type="entry name" value="Creatinase/methionine aminopeptidase superfamily"/>
    <property type="match status" value="1"/>
</dbReference>
<sequence length="355" mass="39076">MRQGVFEERLEKLAEKLRTSSVDAVLLCSPANVYYFTGYKGGSLYVISDGTVILFSTLPVSTPIAERIEIIEKLGRRDPVVMALEYIGDRRMSLGYDSLSVEAYQAIIKSAPSISMVAFKDTVYELRQVKSEDELSLLRKACENASATMEVVRQVISYGTTVADIRRAVAENVYRSGAELAYNPRISFGDDTFLNLDSPADREIRNGELIKIQIGVVYQSYVAVLSRTYFYGDKPPERLVKSYNSLLKLKEEVRSSIAPWSSAISVYDKCRSHALTLGLDPSTLTHFGKGVGLEESEPPYIRAGSADIVRDGAVVSIGPDLLVPGRYGLSASDIYHVSADGLKPLTDASLELELV</sequence>
<dbReference type="Pfam" id="PF00557">
    <property type="entry name" value="Peptidase_M24"/>
    <property type="match status" value="1"/>
</dbReference>
<evidence type="ECO:0000259" key="2">
    <source>
        <dbReference type="Pfam" id="PF01321"/>
    </source>
</evidence>
<evidence type="ECO:0000259" key="1">
    <source>
        <dbReference type="Pfam" id="PF00557"/>
    </source>
</evidence>
<dbReference type="PANTHER" id="PTHR46112:SF2">
    <property type="entry name" value="XAA-PRO AMINOPEPTIDASE P-RELATED"/>
    <property type="match status" value="1"/>
</dbReference>
<evidence type="ECO:0000313" key="3">
    <source>
        <dbReference type="EMBL" id="HHM43693.1"/>
    </source>
</evidence>
<dbReference type="PANTHER" id="PTHR46112">
    <property type="entry name" value="AMINOPEPTIDASE"/>
    <property type="match status" value="1"/>
</dbReference>
<name>A0A7J3VTP5_CALS0</name>
<organism evidence="3">
    <name type="scientific">Caldiarchaeum subterraneum</name>
    <dbReference type="NCBI Taxonomy" id="311458"/>
    <lineage>
        <taxon>Archaea</taxon>
        <taxon>Nitrososphaerota</taxon>
        <taxon>Candidatus Caldarchaeales</taxon>
        <taxon>Candidatus Caldarchaeaceae</taxon>
        <taxon>Candidatus Caldarchaeum</taxon>
    </lineage>
</organism>
<dbReference type="EMBL" id="DRXH01000006">
    <property type="protein sequence ID" value="HHM43693.1"/>
    <property type="molecule type" value="Genomic_DNA"/>
</dbReference>
<keyword evidence="3" id="KW-0378">Hydrolase</keyword>
<dbReference type="InterPro" id="IPR029149">
    <property type="entry name" value="Creatin/AminoP/Spt16_N"/>
</dbReference>
<keyword evidence="3" id="KW-0645">Protease</keyword>
<gene>
    <name evidence="3" type="ORF">ENM31_00140</name>
</gene>
<dbReference type="CDD" id="cd01066">
    <property type="entry name" value="APP_MetAP"/>
    <property type="match status" value="1"/>
</dbReference>
<protein>
    <submittedName>
        <fullName evidence="3">Aminopeptidase P family protein</fullName>
    </submittedName>
</protein>
<feature type="domain" description="Creatinase N-terminal" evidence="2">
    <location>
        <begin position="9"/>
        <end position="129"/>
    </location>
</feature>
<comment type="caution">
    <text evidence="3">The sequence shown here is derived from an EMBL/GenBank/DDBJ whole genome shotgun (WGS) entry which is preliminary data.</text>
</comment>
<dbReference type="SUPFAM" id="SSF53092">
    <property type="entry name" value="Creatinase/prolidase N-terminal domain"/>
    <property type="match status" value="1"/>
</dbReference>
<accession>A0A7J3VTP5</accession>
<dbReference type="AlphaFoldDB" id="A0A7J3VTP5"/>
<dbReference type="InterPro" id="IPR036005">
    <property type="entry name" value="Creatinase/aminopeptidase-like"/>
</dbReference>
<dbReference type="InterPro" id="IPR000994">
    <property type="entry name" value="Pept_M24"/>
</dbReference>
<dbReference type="Gene3D" id="3.40.350.10">
    <property type="entry name" value="Creatinase/prolidase N-terminal domain"/>
    <property type="match status" value="1"/>
</dbReference>
<keyword evidence="3" id="KW-0031">Aminopeptidase</keyword>
<dbReference type="InterPro" id="IPR000587">
    <property type="entry name" value="Creatinase_N"/>
</dbReference>
<dbReference type="SUPFAM" id="SSF55920">
    <property type="entry name" value="Creatinase/aminopeptidase"/>
    <property type="match status" value="1"/>
</dbReference>